<evidence type="ECO:0000313" key="10">
    <source>
        <dbReference type="Proteomes" id="UP000321291"/>
    </source>
</evidence>
<dbReference type="GO" id="GO:0009279">
    <property type="term" value="C:cell outer membrane"/>
    <property type="evidence" value="ECO:0007669"/>
    <property type="project" value="UniProtKB-SubCell"/>
</dbReference>
<keyword evidence="3 6" id="KW-0732">Signal</keyword>
<dbReference type="EMBL" id="CP042434">
    <property type="protein sequence ID" value="QEC73098.1"/>
    <property type="molecule type" value="Genomic_DNA"/>
</dbReference>
<feature type="chain" id="PRO_5022870046" evidence="6">
    <location>
        <begin position="21"/>
        <end position="549"/>
    </location>
</feature>
<dbReference type="InterPro" id="IPR033985">
    <property type="entry name" value="SusD-like_N"/>
</dbReference>
<dbReference type="AlphaFoldDB" id="A0A5B8VS36"/>
<evidence type="ECO:0000256" key="6">
    <source>
        <dbReference type="SAM" id="SignalP"/>
    </source>
</evidence>
<dbReference type="PROSITE" id="PS51257">
    <property type="entry name" value="PROKAR_LIPOPROTEIN"/>
    <property type="match status" value="1"/>
</dbReference>
<dbReference type="InterPro" id="IPR011990">
    <property type="entry name" value="TPR-like_helical_dom_sf"/>
</dbReference>
<evidence type="ECO:0000259" key="7">
    <source>
        <dbReference type="Pfam" id="PF07980"/>
    </source>
</evidence>
<comment type="similarity">
    <text evidence="2">Belongs to the SusD family.</text>
</comment>
<feature type="domain" description="SusD-like N-terminal" evidence="8">
    <location>
        <begin position="97"/>
        <end position="222"/>
    </location>
</feature>
<dbReference type="OrthoDB" id="5694214at2"/>
<sequence length="549" mass="59723">MKRKINKILGFALLSGALLTGCSKRFFDRVPGTSVTTGTYYQTDAQLMAATAPLYGTPWFGFNNKCGWAMTEITGGNMRTWSSDISMFGSLPVSNANTEERTLWNSPFTVVAQCNALINNIANANTSAVTPSALSNALGEAHLMRGVAYFYLVRTFGNVPLIENTSDFLDNFDSVPTRSIPDVYKFIVRDLKFAEANCTPGVASTGHGSSGSASAMLAKVYLYMQNYDSARIEAEKVINSGEFALMDNFGDLFRGNNNNNKESILAMQWISNGGYDYGNSIQASWAYSNAITQTGDGYGSAAPTIDLVRAFEKEGGDTVRRHYTIMLPGEHYAELNANSGGYTLPLSASSQGTQAQPKKYVIGAPSDPDNSLYGTAAQAGGNNTYIMRYADVLLIEAEAILGQQAKPAAGKGIDTSASTSDATAVKYYNMVRKRAGAGQVKSFTYRDLLGERRLEFALEMDYWFDLGRVDGFKATTTSNGMQTAPHPVGRALIAQQERGTYENTYPDKSVLYSSHLTVADNEFYFLVPANEATSDPKLLEAPVPYDFTW</sequence>
<dbReference type="InterPro" id="IPR012944">
    <property type="entry name" value="SusD_RagB_dom"/>
</dbReference>
<feature type="signal peptide" evidence="6">
    <location>
        <begin position="1"/>
        <end position="20"/>
    </location>
</feature>
<dbReference type="KEGG" id="agi:FSB73_16840"/>
<proteinExistence type="inferred from homology"/>
<evidence type="ECO:0000313" key="9">
    <source>
        <dbReference type="EMBL" id="QEC73098.1"/>
    </source>
</evidence>
<keyword evidence="4" id="KW-0472">Membrane</keyword>
<organism evidence="9 10">
    <name type="scientific">Arachidicoccus ginsenosidivorans</name>
    <dbReference type="NCBI Taxonomy" id="496057"/>
    <lineage>
        <taxon>Bacteria</taxon>
        <taxon>Pseudomonadati</taxon>
        <taxon>Bacteroidota</taxon>
        <taxon>Chitinophagia</taxon>
        <taxon>Chitinophagales</taxon>
        <taxon>Chitinophagaceae</taxon>
        <taxon>Arachidicoccus</taxon>
    </lineage>
</organism>
<dbReference type="SUPFAM" id="SSF48452">
    <property type="entry name" value="TPR-like"/>
    <property type="match status" value="1"/>
</dbReference>
<evidence type="ECO:0000256" key="5">
    <source>
        <dbReference type="ARBA" id="ARBA00023237"/>
    </source>
</evidence>
<evidence type="ECO:0000259" key="8">
    <source>
        <dbReference type="Pfam" id="PF14322"/>
    </source>
</evidence>
<dbReference type="Pfam" id="PF14322">
    <property type="entry name" value="SusD-like_3"/>
    <property type="match status" value="1"/>
</dbReference>
<evidence type="ECO:0000256" key="1">
    <source>
        <dbReference type="ARBA" id="ARBA00004442"/>
    </source>
</evidence>
<dbReference type="Proteomes" id="UP000321291">
    <property type="component" value="Chromosome"/>
</dbReference>
<dbReference type="Gene3D" id="1.25.40.390">
    <property type="match status" value="1"/>
</dbReference>
<accession>A0A5B8VS36</accession>
<evidence type="ECO:0000256" key="3">
    <source>
        <dbReference type="ARBA" id="ARBA00022729"/>
    </source>
</evidence>
<keyword evidence="5" id="KW-0998">Cell outer membrane</keyword>
<evidence type="ECO:0000256" key="2">
    <source>
        <dbReference type="ARBA" id="ARBA00006275"/>
    </source>
</evidence>
<gene>
    <name evidence="9" type="ORF">FSB73_16840</name>
</gene>
<feature type="domain" description="RagB/SusD" evidence="7">
    <location>
        <begin position="261"/>
        <end position="538"/>
    </location>
</feature>
<dbReference type="Pfam" id="PF07980">
    <property type="entry name" value="SusD_RagB"/>
    <property type="match status" value="1"/>
</dbReference>
<name>A0A5B8VS36_9BACT</name>
<dbReference type="RefSeq" id="WP_146784810.1">
    <property type="nucleotide sequence ID" value="NZ_CP042434.1"/>
</dbReference>
<protein>
    <submittedName>
        <fullName evidence="9">RagB/SusD family nutrient uptake outer membrane protein</fullName>
    </submittedName>
</protein>
<reference evidence="9 10" key="1">
    <citation type="journal article" date="2017" name="Int. J. Syst. Evol. Microbiol.">
        <title>Arachidicoccus ginsenosidivorans sp. nov., with ginsenoside-converting activity isolated from ginseng cultivating soil.</title>
        <authorList>
            <person name="Siddiqi M.Z."/>
            <person name="Aslam Z."/>
            <person name="Im W.T."/>
        </authorList>
    </citation>
    <scope>NUCLEOTIDE SEQUENCE [LARGE SCALE GENOMIC DNA]</scope>
    <source>
        <strain evidence="9 10">Gsoil 809</strain>
    </source>
</reference>
<keyword evidence="10" id="KW-1185">Reference proteome</keyword>
<comment type="subcellular location">
    <subcellularLocation>
        <location evidence="1">Cell outer membrane</location>
    </subcellularLocation>
</comment>
<evidence type="ECO:0000256" key="4">
    <source>
        <dbReference type="ARBA" id="ARBA00023136"/>
    </source>
</evidence>